<reference evidence="6 7" key="1">
    <citation type="submission" date="2018-02" db="EMBL/GenBank/DDBJ databases">
        <title>The genomes of Aspergillus section Nigri reveals drivers in fungal speciation.</title>
        <authorList>
            <consortium name="DOE Joint Genome Institute"/>
            <person name="Vesth T.C."/>
            <person name="Nybo J."/>
            <person name="Theobald S."/>
            <person name="Brandl J."/>
            <person name="Frisvad J.C."/>
            <person name="Nielsen K.F."/>
            <person name="Lyhne E.K."/>
            <person name="Kogle M.E."/>
            <person name="Kuo A."/>
            <person name="Riley R."/>
            <person name="Clum A."/>
            <person name="Nolan M."/>
            <person name="Lipzen A."/>
            <person name="Salamov A."/>
            <person name="Henrissat B."/>
            <person name="Wiebenga A."/>
            <person name="De vries R.P."/>
            <person name="Grigoriev I.V."/>
            <person name="Mortensen U.H."/>
            <person name="Andersen M.R."/>
            <person name="Baker S.E."/>
        </authorList>
    </citation>
    <scope>NUCLEOTIDE SEQUENCE [LARGE SCALE GENOMIC DNA]</scope>
    <source>
        <strain evidence="6 7">CBS 114.80</strain>
    </source>
</reference>
<evidence type="ECO:0000256" key="1">
    <source>
        <dbReference type="ARBA" id="ARBA00022801"/>
    </source>
</evidence>
<dbReference type="InterPro" id="IPR016035">
    <property type="entry name" value="Acyl_Trfase/lysoPLipase"/>
</dbReference>
<dbReference type="PANTHER" id="PTHR24185:SF1">
    <property type="entry name" value="CALCIUM-INDEPENDENT PHOSPHOLIPASE A2-GAMMA"/>
    <property type="match status" value="1"/>
</dbReference>
<organism evidence="6 7">
    <name type="scientific">Aspergillus indologenus CBS 114.80</name>
    <dbReference type="NCBI Taxonomy" id="1450541"/>
    <lineage>
        <taxon>Eukaryota</taxon>
        <taxon>Fungi</taxon>
        <taxon>Dikarya</taxon>
        <taxon>Ascomycota</taxon>
        <taxon>Pezizomycotina</taxon>
        <taxon>Eurotiomycetes</taxon>
        <taxon>Eurotiomycetidae</taxon>
        <taxon>Eurotiales</taxon>
        <taxon>Aspergillaceae</taxon>
        <taxon>Aspergillus</taxon>
        <taxon>Aspergillus subgen. Circumdati</taxon>
    </lineage>
</organism>
<dbReference type="GO" id="GO:0016020">
    <property type="term" value="C:membrane"/>
    <property type="evidence" value="ECO:0007669"/>
    <property type="project" value="TreeGrafter"/>
</dbReference>
<evidence type="ECO:0000256" key="2">
    <source>
        <dbReference type="ARBA" id="ARBA00022963"/>
    </source>
</evidence>
<name>A0A2V5J269_9EURO</name>
<dbReference type="GO" id="GO:0019369">
    <property type="term" value="P:arachidonate metabolic process"/>
    <property type="evidence" value="ECO:0007669"/>
    <property type="project" value="TreeGrafter"/>
</dbReference>
<dbReference type="Pfam" id="PF01734">
    <property type="entry name" value="Patatin"/>
    <property type="match status" value="1"/>
</dbReference>
<dbReference type="AlphaFoldDB" id="A0A2V5J269"/>
<comment type="caution">
    <text evidence="4">Lacks conserved residue(s) required for the propagation of feature annotation.</text>
</comment>
<evidence type="ECO:0000313" key="7">
    <source>
        <dbReference type="Proteomes" id="UP000248817"/>
    </source>
</evidence>
<evidence type="ECO:0000256" key="3">
    <source>
        <dbReference type="ARBA" id="ARBA00023098"/>
    </source>
</evidence>
<evidence type="ECO:0000313" key="6">
    <source>
        <dbReference type="EMBL" id="PYI31187.1"/>
    </source>
</evidence>
<gene>
    <name evidence="6" type="ORF">BP00DRAFT_457205</name>
</gene>
<keyword evidence="7" id="KW-1185">Reference proteome</keyword>
<dbReference type="PROSITE" id="PS51635">
    <property type="entry name" value="PNPLA"/>
    <property type="match status" value="1"/>
</dbReference>
<protein>
    <submittedName>
        <fullName evidence="6">FabD/lysophospholipase-like protein</fullName>
    </submittedName>
</protein>
<dbReference type="PANTHER" id="PTHR24185">
    <property type="entry name" value="CALCIUM-INDEPENDENT PHOSPHOLIPASE A2-GAMMA"/>
    <property type="match status" value="1"/>
</dbReference>
<evidence type="ECO:0000256" key="4">
    <source>
        <dbReference type="PROSITE-ProRule" id="PRU01161"/>
    </source>
</evidence>
<dbReference type="Proteomes" id="UP000248817">
    <property type="component" value="Unassembled WGS sequence"/>
</dbReference>
<dbReference type="SUPFAM" id="SSF52151">
    <property type="entry name" value="FabD/lysophospholipase-like"/>
    <property type="match status" value="1"/>
</dbReference>
<dbReference type="Gene3D" id="3.40.1090.10">
    <property type="entry name" value="Cytosolic phospholipase A2 catalytic domain"/>
    <property type="match status" value="1"/>
</dbReference>
<feature type="short sequence motif" description="GXGXXG" evidence="4">
    <location>
        <begin position="10"/>
        <end position="15"/>
    </location>
</feature>
<keyword evidence="3" id="KW-0443">Lipid metabolism</keyword>
<dbReference type="GO" id="GO:0016042">
    <property type="term" value="P:lipid catabolic process"/>
    <property type="evidence" value="ECO:0007669"/>
    <property type="project" value="UniProtKB-KW"/>
</dbReference>
<dbReference type="GO" id="GO:0046486">
    <property type="term" value="P:glycerolipid metabolic process"/>
    <property type="evidence" value="ECO:0007669"/>
    <property type="project" value="UniProtKB-ARBA"/>
</dbReference>
<dbReference type="EMBL" id="KZ825506">
    <property type="protein sequence ID" value="PYI31187.1"/>
    <property type="molecule type" value="Genomic_DNA"/>
</dbReference>
<keyword evidence="2" id="KW-0442">Lipid degradation</keyword>
<keyword evidence="1" id="KW-0378">Hydrolase</keyword>
<proteinExistence type="predicted"/>
<feature type="domain" description="PNPLA" evidence="5">
    <location>
        <begin position="6"/>
        <end position="205"/>
    </location>
</feature>
<dbReference type="GO" id="GO:0047499">
    <property type="term" value="F:calcium-independent phospholipase A2 activity"/>
    <property type="evidence" value="ECO:0007669"/>
    <property type="project" value="TreeGrafter"/>
</dbReference>
<evidence type="ECO:0000259" key="5">
    <source>
        <dbReference type="PROSITE" id="PS51635"/>
    </source>
</evidence>
<dbReference type="InterPro" id="IPR002641">
    <property type="entry name" value="PNPLA_dom"/>
</dbReference>
<accession>A0A2V5J269</accession>
<sequence>MALRVLSLDGGGILGYSELLILANILKEVRQLHGEESSSGDICPCDYFDVITGCGIGGVIALLLGRLRLTLAQCLLEYRTLSTCILRESWGGPLFDKNKLQEVTDGIVAKYCHTPSAPLTEDDTTGRGKTFVFAAQSDRNPYCFRTYPCRDDHNTVPVRISDAIVALLSAKGQLDEVSLETSEGLTSFADDLYPCGLRNPILDVLKEIREQWRDQTIGLILSIGTGMVPPSDIPDLLRLAKLHDIMIPSLSDVFLPWKLLGQLRHLAFIGTNDRSPDEVINEIEDDERYIKNKLYYMGYEERYHRFEIGPVKDTGPNDFRSVKEIADETGRYLSQHSERLVSVASQLQAAGVSY</sequence>